<dbReference type="Gene3D" id="3.40.50.410">
    <property type="entry name" value="von Willebrand factor, type A domain"/>
    <property type="match status" value="1"/>
</dbReference>
<dbReference type="Gramene" id="PNT65985">
    <property type="protein sequence ID" value="PNT65985"/>
    <property type="gene ID" value="BRADI_3g05310v3"/>
</dbReference>
<reference evidence="3 4" key="1">
    <citation type="journal article" date="2010" name="Nature">
        <title>Genome sequencing and analysis of the model grass Brachypodium distachyon.</title>
        <authorList>
            <consortium name="International Brachypodium Initiative"/>
        </authorList>
    </citation>
    <scope>NUCLEOTIDE SEQUENCE [LARGE SCALE GENOMIC DNA]</scope>
    <source>
        <strain evidence="3">Bd21</strain>
        <strain evidence="4">cv. Bd21</strain>
    </source>
</reference>
<dbReference type="InterPro" id="IPR002035">
    <property type="entry name" value="VWF_A"/>
</dbReference>
<keyword evidence="5" id="KW-1185">Reference proteome</keyword>
<evidence type="ECO:0000313" key="5">
    <source>
        <dbReference type="Proteomes" id="UP000008810"/>
    </source>
</evidence>
<dbReference type="ExpressionAtlas" id="A0A2K2CVE2">
    <property type="expression patterns" value="differential"/>
</dbReference>
<dbReference type="PANTHER" id="PTHR10579:SF55">
    <property type="entry name" value="E3 UBIQUITIN-PROTEIN LIGASE WAV3"/>
    <property type="match status" value="1"/>
</dbReference>
<dbReference type="RefSeq" id="XP_024316543.1">
    <property type="nucleotide sequence ID" value="XM_024460775.1"/>
</dbReference>
<dbReference type="AlphaFoldDB" id="A0A2K2CVE2"/>
<evidence type="ECO:0000256" key="1">
    <source>
        <dbReference type="SAM" id="MobiDB-lite"/>
    </source>
</evidence>
<reference evidence="3" key="2">
    <citation type="submission" date="2017-06" db="EMBL/GenBank/DDBJ databases">
        <title>WGS assembly of Brachypodium distachyon.</title>
        <authorList>
            <consortium name="The International Brachypodium Initiative"/>
            <person name="Lucas S."/>
            <person name="Harmon-Smith M."/>
            <person name="Lail K."/>
            <person name="Tice H."/>
            <person name="Grimwood J."/>
            <person name="Bruce D."/>
            <person name="Barry K."/>
            <person name="Shu S."/>
            <person name="Lindquist E."/>
            <person name="Wang M."/>
            <person name="Pitluck S."/>
            <person name="Vogel J.P."/>
            <person name="Garvin D.F."/>
            <person name="Mockler T.C."/>
            <person name="Schmutz J."/>
            <person name="Rokhsar D."/>
            <person name="Bevan M.W."/>
        </authorList>
    </citation>
    <scope>NUCLEOTIDE SEQUENCE</scope>
    <source>
        <strain evidence="3">Bd21</strain>
    </source>
</reference>
<dbReference type="SMART" id="SM00327">
    <property type="entry name" value="VWA"/>
    <property type="match status" value="1"/>
</dbReference>
<dbReference type="GeneID" id="112271532"/>
<dbReference type="PANTHER" id="PTHR10579">
    <property type="entry name" value="CALCIUM-ACTIVATED CHLORIDE CHANNEL REGULATOR"/>
    <property type="match status" value="1"/>
</dbReference>
<dbReference type="PROSITE" id="PS50234">
    <property type="entry name" value="VWFA"/>
    <property type="match status" value="1"/>
</dbReference>
<reference evidence="4" key="3">
    <citation type="submission" date="2018-08" db="UniProtKB">
        <authorList>
            <consortium name="EnsemblPlants"/>
        </authorList>
    </citation>
    <scope>IDENTIFICATION</scope>
    <source>
        <strain evidence="4">cv. Bd21</strain>
    </source>
</reference>
<proteinExistence type="predicted"/>
<dbReference type="CDD" id="cd00198">
    <property type="entry name" value="vWFA"/>
    <property type="match status" value="1"/>
</dbReference>
<evidence type="ECO:0000313" key="4">
    <source>
        <dbReference type="EnsemblPlants" id="PNT65985"/>
    </source>
</evidence>
<dbReference type="OrthoDB" id="687730at2759"/>
<feature type="compositionally biased region" description="Pro residues" evidence="1">
    <location>
        <begin position="316"/>
        <end position="333"/>
    </location>
</feature>
<organism evidence="3">
    <name type="scientific">Brachypodium distachyon</name>
    <name type="common">Purple false brome</name>
    <name type="synonym">Trachynia distachya</name>
    <dbReference type="NCBI Taxonomy" id="15368"/>
    <lineage>
        <taxon>Eukaryota</taxon>
        <taxon>Viridiplantae</taxon>
        <taxon>Streptophyta</taxon>
        <taxon>Embryophyta</taxon>
        <taxon>Tracheophyta</taxon>
        <taxon>Spermatophyta</taxon>
        <taxon>Magnoliopsida</taxon>
        <taxon>Liliopsida</taxon>
        <taxon>Poales</taxon>
        <taxon>Poaceae</taxon>
        <taxon>BOP clade</taxon>
        <taxon>Pooideae</taxon>
        <taxon>Stipodae</taxon>
        <taxon>Brachypodieae</taxon>
        <taxon>Brachypodium</taxon>
    </lineage>
</organism>
<evidence type="ECO:0000259" key="2">
    <source>
        <dbReference type="PROSITE" id="PS50234"/>
    </source>
</evidence>
<dbReference type="InterPro" id="IPR036465">
    <property type="entry name" value="vWFA_dom_sf"/>
</dbReference>
<feature type="domain" description="VWFA" evidence="2">
    <location>
        <begin position="47"/>
        <end position="226"/>
    </location>
</feature>
<feature type="region of interest" description="Disordered" evidence="1">
    <location>
        <begin position="303"/>
        <end position="359"/>
    </location>
</feature>
<accession>A0A2K2CVE2</accession>
<sequence length="359" mass="38799">MPLPGLKVTHDPWAPRNVGQKGWVGDEVLLVLEAPKVTKMDPRAPVDLVFVLDISGSMGEEDKLVKMKGFLDHVLDNWIKIRHHVGIVTFNDQVNVLCPITRMTADNINTMKGKVKRLSADSGTNIEGGLREAVKLLRNNESSGHGGVIVLLSDGDENIGNAASVDVENIWVETFGYGKQHNAKLLSDISNSSHDGGYNPALEPHALTTAFSPPFFVIGRNVIRDLDLTLEQEPTMDVSNLVDPNSKRKLNRNRKEQITSSAKKVIHIGSLFSEQVYRVTVSWPITGTATAMTVNWTYKDPTAANPNEPIHGTPVVVPPSPSASPATASPPSPRVATSSPPCSFSGGGAREDPSEDTPL</sequence>
<dbReference type="Proteomes" id="UP000008810">
    <property type="component" value="Chromosome 3"/>
</dbReference>
<dbReference type="EnsemblPlants" id="PNT65985">
    <property type="protein sequence ID" value="PNT65985"/>
    <property type="gene ID" value="BRADI_3g05310v3"/>
</dbReference>
<dbReference type="Pfam" id="PF00092">
    <property type="entry name" value="VWA"/>
    <property type="match status" value="1"/>
</dbReference>
<dbReference type="EMBL" id="CM000882">
    <property type="protein sequence ID" value="PNT65985.1"/>
    <property type="molecule type" value="Genomic_DNA"/>
</dbReference>
<name>A0A2K2CVE2_BRADI</name>
<dbReference type="SUPFAM" id="SSF53300">
    <property type="entry name" value="vWA-like"/>
    <property type="match status" value="1"/>
</dbReference>
<evidence type="ECO:0000313" key="3">
    <source>
        <dbReference type="EMBL" id="PNT65985.1"/>
    </source>
</evidence>
<dbReference type="InterPro" id="IPR051266">
    <property type="entry name" value="CLCR"/>
</dbReference>
<gene>
    <name evidence="4" type="primary">LOC112271532</name>
    <name evidence="3" type="ORF">BRADI_3g05310v3</name>
</gene>
<protein>
    <recommendedName>
        <fullName evidence="2">VWFA domain-containing protein</fullName>
    </recommendedName>
</protein>